<organism evidence="5 6">
    <name type="scientific">Algimonas arctica</name>
    <dbReference type="NCBI Taxonomy" id="1479486"/>
    <lineage>
        <taxon>Bacteria</taxon>
        <taxon>Pseudomonadati</taxon>
        <taxon>Pseudomonadota</taxon>
        <taxon>Alphaproteobacteria</taxon>
        <taxon>Maricaulales</taxon>
        <taxon>Robiginitomaculaceae</taxon>
        <taxon>Algimonas</taxon>
    </lineage>
</organism>
<dbReference type="RefSeq" id="WP_189495026.1">
    <property type="nucleotide sequence ID" value="NZ_BMZH01000002.1"/>
</dbReference>
<reference evidence="5" key="1">
    <citation type="journal article" date="2014" name="Int. J. Syst. Evol. Microbiol.">
        <title>Complete genome sequence of Corynebacterium casei LMG S-19264T (=DSM 44701T), isolated from a smear-ripened cheese.</title>
        <authorList>
            <consortium name="US DOE Joint Genome Institute (JGI-PGF)"/>
            <person name="Walter F."/>
            <person name="Albersmeier A."/>
            <person name="Kalinowski J."/>
            <person name="Ruckert C."/>
        </authorList>
    </citation>
    <scope>NUCLEOTIDE SEQUENCE</scope>
    <source>
        <strain evidence="5">KCTC 32513</strain>
    </source>
</reference>
<dbReference type="PIRSF" id="PIRSF036979">
    <property type="entry name" value="Arginase"/>
    <property type="match status" value="1"/>
</dbReference>
<dbReference type="GO" id="GO:0046872">
    <property type="term" value="F:metal ion binding"/>
    <property type="evidence" value="ECO:0007669"/>
    <property type="project" value="UniProtKB-KW"/>
</dbReference>
<gene>
    <name evidence="5" type="ORF">GCM10009069_04570</name>
</gene>
<dbReference type="InterPro" id="IPR005925">
    <property type="entry name" value="Agmatinase-rel"/>
</dbReference>
<feature type="binding site" evidence="4">
    <location>
        <position position="144"/>
    </location>
    <ligand>
        <name>Mn(2+)</name>
        <dbReference type="ChEBI" id="CHEBI:29035"/>
        <label>1</label>
    </ligand>
</feature>
<evidence type="ECO:0000256" key="2">
    <source>
        <dbReference type="ARBA" id="ARBA00022723"/>
    </source>
</evidence>
<dbReference type="PANTHER" id="PTHR11358:SF26">
    <property type="entry name" value="GUANIDINO ACID HYDROLASE, MITOCHONDRIAL"/>
    <property type="match status" value="1"/>
</dbReference>
<evidence type="ECO:0000256" key="1">
    <source>
        <dbReference type="ARBA" id="ARBA00009227"/>
    </source>
</evidence>
<feature type="binding site" evidence="4">
    <location>
        <position position="119"/>
    </location>
    <ligand>
        <name>Mn(2+)</name>
        <dbReference type="ChEBI" id="CHEBI:29035"/>
        <label>1</label>
    </ligand>
</feature>
<dbReference type="NCBIfam" id="TIGR01230">
    <property type="entry name" value="agmatinase"/>
    <property type="match status" value="1"/>
</dbReference>
<dbReference type="Proteomes" id="UP000634004">
    <property type="component" value="Unassembled WGS sequence"/>
</dbReference>
<protein>
    <submittedName>
        <fullName evidence="5">Agmatinase</fullName>
    </submittedName>
</protein>
<proteinExistence type="inferred from homology"/>
<feature type="binding site" evidence="4">
    <location>
        <position position="142"/>
    </location>
    <ligand>
        <name>Mn(2+)</name>
        <dbReference type="ChEBI" id="CHEBI:29035"/>
        <label>1</label>
    </ligand>
</feature>
<comment type="cofactor">
    <cofactor evidence="4">
        <name>Mn(2+)</name>
        <dbReference type="ChEBI" id="CHEBI:29035"/>
    </cofactor>
    <text evidence="4">Binds 2 manganese ions per subunit.</text>
</comment>
<dbReference type="Pfam" id="PF00491">
    <property type="entry name" value="Arginase"/>
    <property type="match status" value="1"/>
</dbReference>
<dbReference type="GO" id="GO:0033389">
    <property type="term" value="P:putrescine biosynthetic process from arginine, via agmatine"/>
    <property type="evidence" value="ECO:0007669"/>
    <property type="project" value="TreeGrafter"/>
</dbReference>
<keyword evidence="2 4" id="KW-0479">Metal-binding</keyword>
<keyword evidence="6" id="KW-1185">Reference proteome</keyword>
<dbReference type="AlphaFoldDB" id="A0A8J3CPW5"/>
<accession>A0A8J3CPW5</accession>
<keyword evidence="4" id="KW-0464">Manganese</keyword>
<dbReference type="InterPro" id="IPR023696">
    <property type="entry name" value="Ureohydrolase_dom_sf"/>
</dbReference>
<dbReference type="InterPro" id="IPR006035">
    <property type="entry name" value="Ureohydrolase"/>
</dbReference>
<evidence type="ECO:0000256" key="4">
    <source>
        <dbReference type="PIRSR" id="PIRSR036979-1"/>
    </source>
</evidence>
<dbReference type="EMBL" id="BMZH01000002">
    <property type="protein sequence ID" value="GHA84544.1"/>
    <property type="molecule type" value="Genomic_DNA"/>
</dbReference>
<comment type="similarity">
    <text evidence="1">Belongs to the arginase family. Agmatinase subfamily.</text>
</comment>
<dbReference type="Gene3D" id="3.40.800.10">
    <property type="entry name" value="Ureohydrolase domain"/>
    <property type="match status" value="1"/>
</dbReference>
<evidence type="ECO:0000313" key="5">
    <source>
        <dbReference type="EMBL" id="GHA84544.1"/>
    </source>
</evidence>
<dbReference type="PROSITE" id="PS51409">
    <property type="entry name" value="ARGINASE_2"/>
    <property type="match status" value="1"/>
</dbReference>
<evidence type="ECO:0000313" key="6">
    <source>
        <dbReference type="Proteomes" id="UP000634004"/>
    </source>
</evidence>
<feature type="binding site" evidence="4">
    <location>
        <position position="226"/>
    </location>
    <ligand>
        <name>Mn(2+)</name>
        <dbReference type="ChEBI" id="CHEBI:29035"/>
        <label>1</label>
    </ligand>
</feature>
<feature type="binding site" evidence="4">
    <location>
        <position position="146"/>
    </location>
    <ligand>
        <name>Mn(2+)</name>
        <dbReference type="ChEBI" id="CHEBI:29035"/>
        <label>1</label>
    </ligand>
</feature>
<feature type="binding site" evidence="4">
    <location>
        <position position="228"/>
    </location>
    <ligand>
        <name>Mn(2+)</name>
        <dbReference type="ChEBI" id="CHEBI:29035"/>
        <label>1</label>
    </ligand>
</feature>
<comment type="caution">
    <text evidence="5">The sequence shown here is derived from an EMBL/GenBank/DDBJ whole genome shotgun (WGS) entry which is preliminary data.</text>
</comment>
<name>A0A8J3CPW5_9PROT</name>
<sequence length="300" mass="32634">MSAPFPLLKPSQGFLGLEGDLVKSYEEAGAVVIPFGLEASVSYGGGTHAGPAAMIAASHEVELFDESFWCEPVERYGVVTAREPVINNTNIPAALDVLESMTRAVLDDGKFPIVFGGEHSITPGAIRPFLERFDDLIILHFDAHADLRDGYEGEHFSHAAAIRRVLDHPTVSIVSCGIRNISKGEIPFYEANKHRITIHWGKDRANWNVADIVRPLKGRPIYLTFDLDGFDSSVMPSTGTPEPGGLYWEDAMAIIEAASNIGTIVGADINELAPIENFHGPDFLASKLAYKILNYSLGKS</sequence>
<evidence type="ECO:0000256" key="3">
    <source>
        <dbReference type="ARBA" id="ARBA00022801"/>
    </source>
</evidence>
<dbReference type="GO" id="GO:0008783">
    <property type="term" value="F:agmatinase activity"/>
    <property type="evidence" value="ECO:0007669"/>
    <property type="project" value="TreeGrafter"/>
</dbReference>
<dbReference type="CDD" id="cd11593">
    <property type="entry name" value="Agmatinase-like_2"/>
    <property type="match status" value="1"/>
</dbReference>
<dbReference type="PANTHER" id="PTHR11358">
    <property type="entry name" value="ARGINASE/AGMATINASE"/>
    <property type="match status" value="1"/>
</dbReference>
<keyword evidence="3" id="KW-0378">Hydrolase</keyword>
<reference evidence="5" key="2">
    <citation type="submission" date="2020-09" db="EMBL/GenBank/DDBJ databases">
        <authorList>
            <person name="Sun Q."/>
            <person name="Kim S."/>
        </authorList>
    </citation>
    <scope>NUCLEOTIDE SEQUENCE</scope>
    <source>
        <strain evidence="5">KCTC 32513</strain>
    </source>
</reference>
<dbReference type="SUPFAM" id="SSF52768">
    <property type="entry name" value="Arginase/deacetylase"/>
    <property type="match status" value="1"/>
</dbReference>